<protein>
    <submittedName>
        <fullName evidence="1">Uncharacterized protein</fullName>
    </submittedName>
</protein>
<dbReference type="EMBL" id="UZAU01000566">
    <property type="status" value="NOT_ANNOTATED_CDS"/>
    <property type="molecule type" value="Genomic_DNA"/>
</dbReference>
<accession>A0A803PYL6</accession>
<dbReference type="Gramene" id="evm.model.06.495">
    <property type="protein sequence ID" value="cds.evm.model.06.495"/>
    <property type="gene ID" value="evm.TU.06.495"/>
</dbReference>
<dbReference type="AlphaFoldDB" id="A0A803PYL6"/>
<evidence type="ECO:0000313" key="1">
    <source>
        <dbReference type="EnsemblPlants" id="cds.evm.model.06.495"/>
    </source>
</evidence>
<reference evidence="1" key="1">
    <citation type="submission" date="2018-11" db="EMBL/GenBank/DDBJ databases">
        <authorList>
            <person name="Grassa J C."/>
        </authorList>
    </citation>
    <scope>NUCLEOTIDE SEQUENCE [LARGE SCALE GENOMIC DNA]</scope>
</reference>
<organism evidence="1 2">
    <name type="scientific">Cannabis sativa</name>
    <name type="common">Hemp</name>
    <name type="synonym">Marijuana</name>
    <dbReference type="NCBI Taxonomy" id="3483"/>
    <lineage>
        <taxon>Eukaryota</taxon>
        <taxon>Viridiplantae</taxon>
        <taxon>Streptophyta</taxon>
        <taxon>Embryophyta</taxon>
        <taxon>Tracheophyta</taxon>
        <taxon>Spermatophyta</taxon>
        <taxon>Magnoliopsida</taxon>
        <taxon>eudicotyledons</taxon>
        <taxon>Gunneridae</taxon>
        <taxon>Pentapetalae</taxon>
        <taxon>rosids</taxon>
        <taxon>fabids</taxon>
        <taxon>Rosales</taxon>
        <taxon>Cannabaceae</taxon>
        <taxon>Cannabis</taxon>
    </lineage>
</organism>
<dbReference type="EnsemblPlants" id="evm.model.06.495">
    <property type="protein sequence ID" value="cds.evm.model.06.495"/>
    <property type="gene ID" value="evm.TU.06.495"/>
</dbReference>
<evidence type="ECO:0000313" key="2">
    <source>
        <dbReference type="Proteomes" id="UP000596661"/>
    </source>
</evidence>
<name>A0A803PYL6_CANSA</name>
<proteinExistence type="predicted"/>
<dbReference type="Proteomes" id="UP000596661">
    <property type="component" value="Chromosome 6"/>
</dbReference>
<sequence>MSMCPAMTRISMNIADVVNFAISTSTVIMATTAGQDDTNILVDLKNMPLPPREDLPLARLIEGRTLGEQPLGTTIGTCLRYYAVRWDQELKRKFLIWMDDQEYIFRSFQEELDHRNTKASDLIRVGRPPPYTFPEYGRLDPGTFESIAHPKKAS</sequence>
<keyword evidence="2" id="KW-1185">Reference proteome</keyword>
<reference evidence="1" key="2">
    <citation type="submission" date="2021-03" db="UniProtKB">
        <authorList>
            <consortium name="EnsemblPlants"/>
        </authorList>
    </citation>
    <scope>IDENTIFICATION</scope>
</reference>